<name>A0A9P5R2L7_9FUNG</name>
<feature type="coiled-coil region" evidence="1">
    <location>
        <begin position="58"/>
        <end position="85"/>
    </location>
</feature>
<dbReference type="Proteomes" id="UP000748756">
    <property type="component" value="Unassembled WGS sequence"/>
</dbReference>
<reference evidence="4" key="1">
    <citation type="journal article" date="2020" name="Fungal Divers.">
        <title>Resolving the Mortierellaceae phylogeny through synthesis of multi-gene phylogenetics and phylogenomics.</title>
        <authorList>
            <person name="Vandepol N."/>
            <person name="Liber J."/>
            <person name="Desiro A."/>
            <person name="Na H."/>
            <person name="Kennedy M."/>
            <person name="Barry K."/>
            <person name="Grigoriev I.V."/>
            <person name="Miller A.N."/>
            <person name="O'Donnell K."/>
            <person name="Stajich J.E."/>
            <person name="Bonito G."/>
        </authorList>
    </citation>
    <scope>NUCLEOTIDE SEQUENCE</scope>
    <source>
        <strain evidence="4">NRRL 6426</strain>
    </source>
</reference>
<dbReference type="AlphaFoldDB" id="A0A9P5R2L7"/>
<keyword evidence="5" id="KW-1185">Reference proteome</keyword>
<keyword evidence="1" id="KW-0175">Coiled coil</keyword>
<comment type="caution">
    <text evidence="4">The sequence shown here is derived from an EMBL/GenBank/DDBJ whole genome shotgun (WGS) entry which is preliminary data.</text>
</comment>
<feature type="chain" id="PRO_5040296201" evidence="3">
    <location>
        <begin position="21"/>
        <end position="304"/>
    </location>
</feature>
<proteinExistence type="predicted"/>
<evidence type="ECO:0000256" key="3">
    <source>
        <dbReference type="SAM" id="SignalP"/>
    </source>
</evidence>
<evidence type="ECO:0000313" key="5">
    <source>
        <dbReference type="Proteomes" id="UP000748756"/>
    </source>
</evidence>
<evidence type="ECO:0000256" key="1">
    <source>
        <dbReference type="SAM" id="Coils"/>
    </source>
</evidence>
<dbReference type="EMBL" id="JAAAUQ010002685">
    <property type="protein sequence ID" value="KAF9121627.1"/>
    <property type="molecule type" value="Genomic_DNA"/>
</dbReference>
<protein>
    <submittedName>
        <fullName evidence="4">Uncharacterized protein</fullName>
    </submittedName>
</protein>
<accession>A0A9P5R2L7</accession>
<feature type="signal peptide" evidence="3">
    <location>
        <begin position="1"/>
        <end position="20"/>
    </location>
</feature>
<evidence type="ECO:0000313" key="4">
    <source>
        <dbReference type="EMBL" id="KAF9121627.1"/>
    </source>
</evidence>
<dbReference type="OrthoDB" id="2423402at2759"/>
<evidence type="ECO:0000256" key="2">
    <source>
        <dbReference type="SAM" id="MobiDB-lite"/>
    </source>
</evidence>
<feature type="region of interest" description="Disordered" evidence="2">
    <location>
        <begin position="99"/>
        <end position="212"/>
    </location>
</feature>
<gene>
    <name evidence="4" type="ORF">BG015_005774</name>
</gene>
<organism evidence="4 5">
    <name type="scientific">Linnemannia schmuckeri</name>
    <dbReference type="NCBI Taxonomy" id="64567"/>
    <lineage>
        <taxon>Eukaryota</taxon>
        <taxon>Fungi</taxon>
        <taxon>Fungi incertae sedis</taxon>
        <taxon>Mucoromycota</taxon>
        <taxon>Mortierellomycotina</taxon>
        <taxon>Mortierellomycetes</taxon>
        <taxon>Mortierellales</taxon>
        <taxon>Mortierellaceae</taxon>
        <taxon>Linnemannia</taxon>
    </lineage>
</organism>
<feature type="compositionally biased region" description="Basic and acidic residues" evidence="2">
    <location>
        <begin position="120"/>
        <end position="135"/>
    </location>
</feature>
<sequence length="304" mass="34166">MMGVFLNMMLVLEVLNSNQSNNMQDLKNMMTKLDGKLAQQRILSAWTNDMLAALAKAHISYKEQVRVLQENMQALQQATDTMARQQLVTGSLMPGNSGYFGFPAPGHFPHQGPSASSRPTTREHKQSKSGKDHKLVAIQPSLPRAPQGPPAPAVSSRPHSEVEQTLMARPFATRPMPLIDMSGPDSADGQAAETGPNSPSQSSLPLPTPDREDWFDIIRDHSSAKSVYEEHQRFERALDEKLGEKNDKGKRPHRLEKRQSNVIEMHTSNCYIVASEVDLLKKRRCGPVLRRSRHLQMRFWSWIV</sequence>
<keyword evidence="3" id="KW-0732">Signal</keyword>
<feature type="compositionally biased region" description="Low complexity" evidence="2">
    <location>
        <begin position="196"/>
        <end position="205"/>
    </location>
</feature>